<evidence type="ECO:0000256" key="16">
    <source>
        <dbReference type="SAM" id="SignalP"/>
    </source>
</evidence>
<feature type="binding site" evidence="15">
    <location>
        <position position="184"/>
    </location>
    <ligand>
        <name>substrate</name>
    </ligand>
</feature>
<protein>
    <recommendedName>
        <fullName evidence="5">Probable periplasmic serine endoprotease DegP-like</fullName>
        <ecNumber evidence="4">3.4.21.107</ecNumber>
    </recommendedName>
    <alternativeName>
        <fullName evidence="13">Protease Do</fullName>
    </alternativeName>
</protein>
<dbReference type="GO" id="GO:0006508">
    <property type="term" value="P:proteolysis"/>
    <property type="evidence" value="ECO:0007669"/>
    <property type="project" value="UniProtKB-KW"/>
</dbReference>
<dbReference type="PROSITE" id="PS50106">
    <property type="entry name" value="PDZ"/>
    <property type="match status" value="2"/>
</dbReference>
<dbReference type="InterPro" id="IPR001478">
    <property type="entry name" value="PDZ"/>
</dbReference>
<dbReference type="RefSeq" id="WP_245926876.1">
    <property type="nucleotide sequence ID" value="NZ_QAYG01000010.1"/>
</dbReference>
<dbReference type="SUPFAM" id="SSF50156">
    <property type="entry name" value="PDZ domain-like"/>
    <property type="match status" value="2"/>
</dbReference>
<comment type="catalytic activity">
    <reaction evidence="1">
        <text>Acts on substrates that are at least partially unfolded. The cleavage site P1 residue is normally between a pair of hydrophobic residues, such as Val-|-Val.</text>
        <dbReference type="EC" id="3.4.21.107"/>
    </reaction>
</comment>
<keyword evidence="8" id="KW-0677">Repeat</keyword>
<evidence type="ECO:0000256" key="5">
    <source>
        <dbReference type="ARBA" id="ARBA00013958"/>
    </source>
</evidence>
<dbReference type="InterPro" id="IPR011782">
    <property type="entry name" value="Pept_S1C_Do"/>
</dbReference>
<evidence type="ECO:0000256" key="15">
    <source>
        <dbReference type="PIRSR" id="PIRSR611782-2"/>
    </source>
</evidence>
<dbReference type="InterPro" id="IPR001940">
    <property type="entry name" value="Peptidase_S1C"/>
</dbReference>
<dbReference type="Gene3D" id="2.40.10.120">
    <property type="match status" value="1"/>
</dbReference>
<gene>
    <name evidence="18" type="ORF">C8N35_110110</name>
</gene>
<evidence type="ECO:0000256" key="8">
    <source>
        <dbReference type="ARBA" id="ARBA00022737"/>
    </source>
</evidence>
<evidence type="ECO:0000256" key="9">
    <source>
        <dbReference type="ARBA" id="ARBA00022764"/>
    </source>
</evidence>
<evidence type="ECO:0000256" key="12">
    <source>
        <dbReference type="ARBA" id="ARBA00023016"/>
    </source>
</evidence>
<evidence type="ECO:0000256" key="3">
    <source>
        <dbReference type="ARBA" id="ARBA00010541"/>
    </source>
</evidence>
<dbReference type="PANTHER" id="PTHR22939">
    <property type="entry name" value="SERINE PROTEASE FAMILY S1C HTRA-RELATED"/>
    <property type="match status" value="1"/>
</dbReference>
<dbReference type="SMART" id="SM00228">
    <property type="entry name" value="PDZ"/>
    <property type="match status" value="2"/>
</dbReference>
<keyword evidence="6 18" id="KW-0645">Protease</keyword>
<dbReference type="Pfam" id="PF17820">
    <property type="entry name" value="PDZ_6"/>
    <property type="match status" value="1"/>
</dbReference>
<dbReference type="GO" id="GO:0042597">
    <property type="term" value="C:periplasmic space"/>
    <property type="evidence" value="ECO:0007669"/>
    <property type="project" value="UniProtKB-SubCell"/>
</dbReference>
<comment type="similarity">
    <text evidence="3">Belongs to the peptidase S1C family.</text>
</comment>
<dbReference type="PRINTS" id="PR00834">
    <property type="entry name" value="PROTEASES2C"/>
</dbReference>
<dbReference type="Pfam" id="PF13180">
    <property type="entry name" value="PDZ_2"/>
    <property type="match status" value="1"/>
</dbReference>
<dbReference type="FunFam" id="2.40.10.120:FF:000007">
    <property type="entry name" value="Periplasmic serine endoprotease DegP-like"/>
    <property type="match status" value="1"/>
</dbReference>
<dbReference type="Proteomes" id="UP000244081">
    <property type="component" value="Unassembled WGS sequence"/>
</dbReference>
<keyword evidence="7 16" id="KW-0732">Signal</keyword>
<feature type="binding site" evidence="15">
    <location>
        <position position="154"/>
    </location>
    <ligand>
        <name>substrate</name>
    </ligand>
</feature>
<feature type="domain" description="PDZ" evidence="17">
    <location>
        <begin position="314"/>
        <end position="368"/>
    </location>
</feature>
<dbReference type="InterPro" id="IPR009003">
    <property type="entry name" value="Peptidase_S1_PA"/>
</dbReference>
<evidence type="ECO:0000256" key="10">
    <source>
        <dbReference type="ARBA" id="ARBA00022801"/>
    </source>
</evidence>
<evidence type="ECO:0000256" key="6">
    <source>
        <dbReference type="ARBA" id="ARBA00022670"/>
    </source>
</evidence>
<dbReference type="EC" id="3.4.21.107" evidence="4"/>
<dbReference type="InterPro" id="IPR041489">
    <property type="entry name" value="PDZ_6"/>
</dbReference>
<dbReference type="Pfam" id="PF13365">
    <property type="entry name" value="Trypsin_2"/>
    <property type="match status" value="1"/>
</dbReference>
<keyword evidence="11" id="KW-0720">Serine protease</keyword>
<dbReference type="CDD" id="cd10839">
    <property type="entry name" value="cpPDZ1_DegP-like"/>
    <property type="match status" value="1"/>
</dbReference>
<feature type="active site" description="Charge relay system" evidence="14">
    <location>
        <position position="154"/>
    </location>
</feature>
<dbReference type="SUPFAM" id="SSF50494">
    <property type="entry name" value="Trypsin-like serine proteases"/>
    <property type="match status" value="1"/>
</dbReference>
<evidence type="ECO:0000313" key="18">
    <source>
        <dbReference type="EMBL" id="PTW57631.1"/>
    </source>
</evidence>
<dbReference type="InterPro" id="IPR036034">
    <property type="entry name" value="PDZ_sf"/>
</dbReference>
<feature type="active site" description="Charge relay system" evidence="14">
    <location>
        <position position="258"/>
    </location>
</feature>
<proteinExistence type="inferred from homology"/>
<dbReference type="AlphaFoldDB" id="A0A2T5V1I9"/>
<dbReference type="Gene3D" id="2.30.42.10">
    <property type="match status" value="2"/>
</dbReference>
<comment type="caution">
    <text evidence="18">The sequence shown here is derived from an EMBL/GenBank/DDBJ whole genome shotgun (WGS) entry which is preliminary data.</text>
</comment>
<evidence type="ECO:0000256" key="2">
    <source>
        <dbReference type="ARBA" id="ARBA00004418"/>
    </source>
</evidence>
<sequence length="515" mass="54025">MTAENEKKAPSGILRTRRSKLMAGALALALAGGFTAQTMIPGQFALADPVHVNNAGPTDFTGVVKAVQPAVVSVIVRSEVAPVADNEMQGWSFGFGGDVPDFFRNLPPNHPFKRFWNDRRGNNNGDQHKKHRYGMAQGSGFFISDDGYIVTNQHVVEGGDKFTVKMDDGTEYNAKLIGADERTDLALLKVDGKGHKFTYVDFANDAPQVGEWVVAVGNPFGLGGSVTAGIVSARGRDIGAGPYDDFIQIDAPINRGNSGGPAFNTRGEVIGINAAIYSPSGGNVGIAFAIPAETAKQVINELKDDGHVVRGWLGVQIQPVSQDIADSLGLKKAEGALVANPTDTSPAAEAGIKTGDAILEVDGKPVKGPRELAKMIAGYEPGAKVDVQIWRDGKEKTLSVTLGKMPDKQQVASADSGDTQGSVSSLGLELANAREAGLDTDGVVIGSVDPDGPAASKGLQAGDVILEAGGVKVDTPQDVAKQAKAAREDGRKALLLRVQHNNDMRFVALSLKKDG</sequence>
<dbReference type="NCBIfam" id="TIGR02037">
    <property type="entry name" value="degP_htrA_DO"/>
    <property type="match status" value="1"/>
</dbReference>
<evidence type="ECO:0000256" key="4">
    <source>
        <dbReference type="ARBA" id="ARBA00013035"/>
    </source>
</evidence>
<feature type="signal peptide" evidence="16">
    <location>
        <begin position="1"/>
        <end position="36"/>
    </location>
</feature>
<keyword evidence="10" id="KW-0378">Hydrolase</keyword>
<dbReference type="PANTHER" id="PTHR22939:SF130">
    <property type="entry name" value="PERIPLASMIC SERINE ENDOPROTEASE DEGP-LIKE-RELATED"/>
    <property type="match status" value="1"/>
</dbReference>
<accession>A0A2T5V1I9</accession>
<keyword evidence="19" id="KW-1185">Reference proteome</keyword>
<evidence type="ECO:0000256" key="1">
    <source>
        <dbReference type="ARBA" id="ARBA00001772"/>
    </source>
</evidence>
<dbReference type="EMBL" id="QAYG01000010">
    <property type="protein sequence ID" value="PTW57631.1"/>
    <property type="molecule type" value="Genomic_DNA"/>
</dbReference>
<comment type="subcellular location">
    <subcellularLocation>
        <location evidence="2">Periplasm</location>
    </subcellularLocation>
</comment>
<name>A0A2T5V1I9_9HYPH</name>
<evidence type="ECO:0000256" key="7">
    <source>
        <dbReference type="ARBA" id="ARBA00022729"/>
    </source>
</evidence>
<organism evidence="18 19">
    <name type="scientific">Breoghania corrubedonensis</name>
    <dbReference type="NCBI Taxonomy" id="665038"/>
    <lineage>
        <taxon>Bacteria</taxon>
        <taxon>Pseudomonadati</taxon>
        <taxon>Pseudomonadota</taxon>
        <taxon>Alphaproteobacteria</taxon>
        <taxon>Hyphomicrobiales</taxon>
        <taxon>Stappiaceae</taxon>
        <taxon>Breoghania</taxon>
    </lineage>
</organism>
<dbReference type="GO" id="GO:0004252">
    <property type="term" value="F:serine-type endopeptidase activity"/>
    <property type="evidence" value="ECO:0007669"/>
    <property type="project" value="InterPro"/>
</dbReference>
<feature type="domain" description="PDZ" evidence="17">
    <location>
        <begin position="418"/>
        <end position="502"/>
    </location>
</feature>
<keyword evidence="9" id="KW-0574">Periplasm</keyword>
<evidence type="ECO:0000256" key="13">
    <source>
        <dbReference type="ARBA" id="ARBA00032850"/>
    </source>
</evidence>
<evidence type="ECO:0000256" key="14">
    <source>
        <dbReference type="PIRSR" id="PIRSR611782-1"/>
    </source>
</evidence>
<feature type="chain" id="PRO_5039397573" description="Probable periplasmic serine endoprotease DegP-like" evidence="16">
    <location>
        <begin position="37"/>
        <end position="515"/>
    </location>
</feature>
<feature type="binding site" evidence="15">
    <location>
        <begin position="256"/>
        <end position="258"/>
    </location>
    <ligand>
        <name>substrate</name>
    </ligand>
</feature>
<evidence type="ECO:0000256" key="11">
    <source>
        <dbReference type="ARBA" id="ARBA00022825"/>
    </source>
</evidence>
<evidence type="ECO:0000259" key="17">
    <source>
        <dbReference type="PROSITE" id="PS50106"/>
    </source>
</evidence>
<feature type="active site" description="Charge relay system" evidence="14">
    <location>
        <position position="184"/>
    </location>
</feature>
<keyword evidence="12" id="KW-0346">Stress response</keyword>
<evidence type="ECO:0000313" key="19">
    <source>
        <dbReference type="Proteomes" id="UP000244081"/>
    </source>
</evidence>
<reference evidence="18 19" key="1">
    <citation type="submission" date="2018-04" db="EMBL/GenBank/DDBJ databases">
        <title>Genomic Encyclopedia of Archaeal and Bacterial Type Strains, Phase II (KMG-II): from individual species to whole genera.</title>
        <authorList>
            <person name="Goeker M."/>
        </authorList>
    </citation>
    <scope>NUCLEOTIDE SEQUENCE [LARGE SCALE GENOMIC DNA]</scope>
    <source>
        <strain evidence="18 19">DSM 23382</strain>
    </source>
</reference>